<comment type="subunit">
    <text evidence="14">Heterodimer of AddA and AddB.</text>
</comment>
<dbReference type="Pfam" id="PF21445">
    <property type="entry name" value="ADDB_N"/>
    <property type="match status" value="1"/>
</dbReference>
<gene>
    <name evidence="14" type="primary">addB</name>
    <name evidence="17" type="ORF">SAMN05443638_11016</name>
</gene>
<evidence type="ECO:0000256" key="2">
    <source>
        <dbReference type="ARBA" id="ARBA00022722"/>
    </source>
</evidence>
<evidence type="ECO:0000313" key="17">
    <source>
        <dbReference type="EMBL" id="SHE75245.1"/>
    </source>
</evidence>
<dbReference type="Gene3D" id="6.10.140.1030">
    <property type="match status" value="1"/>
</dbReference>
<dbReference type="PANTHER" id="PTHR30591">
    <property type="entry name" value="RECBCD ENZYME SUBUNIT RECC"/>
    <property type="match status" value="1"/>
</dbReference>
<dbReference type="SUPFAM" id="SSF52540">
    <property type="entry name" value="P-loop containing nucleoside triphosphate hydrolases"/>
    <property type="match status" value="2"/>
</dbReference>
<dbReference type="OrthoDB" id="9758506at2"/>
<evidence type="ECO:0000256" key="15">
    <source>
        <dbReference type="SAM" id="Coils"/>
    </source>
</evidence>
<dbReference type="PROSITE" id="PS51217">
    <property type="entry name" value="UVRD_HELICASE_CTER"/>
    <property type="match status" value="1"/>
</dbReference>
<dbReference type="EMBL" id="FQVM01000010">
    <property type="protein sequence ID" value="SHE75245.1"/>
    <property type="molecule type" value="Genomic_DNA"/>
</dbReference>
<evidence type="ECO:0000256" key="12">
    <source>
        <dbReference type="ARBA" id="ARBA00023125"/>
    </source>
</evidence>
<accession>A0A1M4W256</accession>
<evidence type="ECO:0000256" key="3">
    <source>
        <dbReference type="ARBA" id="ARBA00022723"/>
    </source>
</evidence>
<evidence type="ECO:0000256" key="8">
    <source>
        <dbReference type="ARBA" id="ARBA00022839"/>
    </source>
</evidence>
<evidence type="ECO:0000313" key="18">
    <source>
        <dbReference type="Proteomes" id="UP000184035"/>
    </source>
</evidence>
<dbReference type="HAMAP" id="MF_01452">
    <property type="entry name" value="AddB_type1"/>
    <property type="match status" value="1"/>
</dbReference>
<dbReference type="NCBIfam" id="TIGR02773">
    <property type="entry name" value="addB_Gpos"/>
    <property type="match status" value="1"/>
</dbReference>
<dbReference type="AlphaFoldDB" id="A0A1M4W256"/>
<dbReference type="EC" id="3.1.-.-" evidence="14"/>
<comment type="cofactor">
    <cofactor evidence="14">
        <name>Mg(2+)</name>
        <dbReference type="ChEBI" id="CHEBI:18420"/>
    </cofactor>
</comment>
<keyword evidence="6 14" id="KW-0378">Hydrolase</keyword>
<keyword evidence="7 14" id="KW-0347">Helicase</keyword>
<comment type="miscellaneous">
    <text evidence="14">Despite having conserved helicase domains, this subunit does not have helicase activity.</text>
</comment>
<dbReference type="GO" id="GO:0051539">
    <property type="term" value="F:4 iron, 4 sulfur cluster binding"/>
    <property type="evidence" value="ECO:0007669"/>
    <property type="project" value="UniProtKB-KW"/>
</dbReference>
<name>A0A1M4W256_9CLOT</name>
<evidence type="ECO:0000256" key="1">
    <source>
        <dbReference type="ARBA" id="ARBA00022485"/>
    </source>
</evidence>
<keyword evidence="10 14" id="KW-0408">Iron</keyword>
<feature type="binding site" evidence="14">
    <location>
        <position position="789"/>
    </location>
    <ligand>
        <name>[4Fe-4S] cluster</name>
        <dbReference type="ChEBI" id="CHEBI:49883"/>
    </ligand>
</feature>
<evidence type="ECO:0000256" key="13">
    <source>
        <dbReference type="ARBA" id="ARBA00023204"/>
    </source>
</evidence>
<evidence type="ECO:0000256" key="7">
    <source>
        <dbReference type="ARBA" id="ARBA00022806"/>
    </source>
</evidence>
<dbReference type="InterPro" id="IPR027417">
    <property type="entry name" value="P-loop_NTPase"/>
</dbReference>
<proteinExistence type="inferred from homology"/>
<dbReference type="GO" id="GO:0008409">
    <property type="term" value="F:5'-3' exonuclease activity"/>
    <property type="evidence" value="ECO:0007669"/>
    <property type="project" value="UniProtKB-UniRule"/>
</dbReference>
<keyword evidence="18" id="KW-1185">Reference proteome</keyword>
<dbReference type="Gene3D" id="3.90.320.10">
    <property type="match status" value="1"/>
</dbReference>
<keyword evidence="12 14" id="KW-0238">DNA-binding</keyword>
<dbReference type="GO" id="GO:0005524">
    <property type="term" value="F:ATP binding"/>
    <property type="evidence" value="ECO:0007669"/>
    <property type="project" value="UniProtKB-UniRule"/>
</dbReference>
<dbReference type="STRING" id="1533.SAMN05443638_11016"/>
<dbReference type="RefSeq" id="WP_072895198.1">
    <property type="nucleotide sequence ID" value="NZ_FQVM01000010.1"/>
</dbReference>
<evidence type="ECO:0000256" key="5">
    <source>
        <dbReference type="ARBA" id="ARBA00022763"/>
    </source>
</evidence>
<dbReference type="GO" id="GO:0003690">
    <property type="term" value="F:double-stranded DNA binding"/>
    <property type="evidence" value="ECO:0007669"/>
    <property type="project" value="UniProtKB-UniRule"/>
</dbReference>
<evidence type="ECO:0000256" key="14">
    <source>
        <dbReference type="HAMAP-Rule" id="MF_01452"/>
    </source>
</evidence>
<reference evidence="17 18" key="1">
    <citation type="submission" date="2016-11" db="EMBL/GenBank/DDBJ databases">
        <authorList>
            <person name="Jaros S."/>
            <person name="Januszkiewicz K."/>
            <person name="Wedrychowicz H."/>
        </authorList>
    </citation>
    <scope>NUCLEOTIDE SEQUENCE [LARGE SCALE GENOMIC DNA]</scope>
    <source>
        <strain evidence="17 18">DSM 2631</strain>
    </source>
</reference>
<dbReference type="PANTHER" id="PTHR30591:SF1">
    <property type="entry name" value="RECBCD ENZYME SUBUNIT RECC"/>
    <property type="match status" value="1"/>
</dbReference>
<sequence>MGLKLIYGRAGSGKSHYCIDEIKKKINNNRKLILLVPEQFTFQTETKLLREIGETSVINAEVLSFKRMAYRVFNECGGITHDRMKDAGKSMLIYKILQDLNDEMTVFNKSANKQGFIDIVSKTVTEFKKYNITQEILGETIDSLHKEEDELKNKLQDLKKLFDEFNFKISKNYIDTDDELTMLAEKLDFCNIYDGAEIWVDEFTTFTPQQMSVLTKLLRRCKRVNITLVSDGENNGNLETDIFNVTKSTERRLIKLIEENKIPFDGVKNLNKKKNPRFKNSEELAYLESHFFSYPFKAYKDKTKDIRIYKANNSYDEFNWIAKDIIRLVRDEGYRFKDISVVCRSIDNYEKISSVIFSEYDIPYFIDKKIAVTSNPLIVLISSVFEIYLKNWNYESVFRYLKTGLTSIDKDYIDIIENYVLAKGIKGAKWREEWWSYPVYENSKKSDEPSIEETQLLNTINDIKDLIRKPLINFFESLKKSKTLRDKCELLYDFLLNLGVLSKIDSLSKEFEEKEIMDKAKEYSQIQDIVMEVLDQMVEVLGNEEITNKEFIKILQVGFEKYEMGVIPLSLDQVNIGDIARIRSRDVKALYIVGVNDGILPSANKEEGILSDKDREVLSNKGVDLASDTKTKAFEEQFLVYTALTIATNYLVITYPLADFEGKALRPSIIVPRLKKIFPYLKEESEIFKVQRDKYEKISSPKPTFNNLIEALRREYDDKSIESYWGEVYSWYKDNDQWKEKSKRMIEGLFYSNQAEDVDKEKIKALYSSAKNKNKFLFNVSRIEKYAQCPFAYYIKYGLKAKDRKIYEFTAPDLGSFMHEILDKFTNYIRNNKLNWGELEKEQCEKLISNLVEEEITENSLSILNSNKRYQYFTNRFKRILTKSVTVISEHIKRSDFKIFKNEFEFGNFKDSEPIKLNISKDEEVLLTGRIDRIDTLDLDGNTYIKIIDYKSGSKEFNLNELYYGLQIQLLVYLDAILKNSKYLLEKQAVPGAILYFKIDDPIIKSDIDLSDEEIKEKILKKLKMNGLLLKDADVVRSMDNSIESISLIIPASFNKDGSFSKRSSVITEEDFLVLRKYVNDKMIELCNEMLSGKIKIEPTKDGDFSYCSYCDYGCICQFDTGIKENKYNIIGKKSDDEIWNNILQKVNCKGGEDNGGN</sequence>
<dbReference type="InterPro" id="IPR049035">
    <property type="entry name" value="ADDB_N"/>
</dbReference>
<comment type="cofactor">
    <cofactor evidence="14">
        <name>[4Fe-4S] cluster</name>
        <dbReference type="ChEBI" id="CHEBI:49883"/>
    </cofactor>
    <text evidence="14">Binds 1 [4Fe-4S] cluster.</text>
</comment>
<feature type="domain" description="UvrD-like helicase C-terminal" evidence="16">
    <location>
        <begin position="275"/>
        <end position="562"/>
    </location>
</feature>
<dbReference type="GO" id="GO:0046872">
    <property type="term" value="F:metal ion binding"/>
    <property type="evidence" value="ECO:0007669"/>
    <property type="project" value="UniProtKB-KW"/>
</dbReference>
<dbReference type="InterPro" id="IPR014140">
    <property type="entry name" value="DNA_helicase_suAddB"/>
</dbReference>
<comment type="similarity">
    <text evidence="14">Belongs to the helicase family. AddB/RexB type 1 subfamily.</text>
</comment>
<keyword evidence="2 14" id="KW-0540">Nuclease</keyword>
<keyword evidence="4 14" id="KW-0547">Nucleotide-binding</keyword>
<evidence type="ECO:0000256" key="6">
    <source>
        <dbReference type="ARBA" id="ARBA00022801"/>
    </source>
</evidence>
<dbReference type="InterPro" id="IPR038726">
    <property type="entry name" value="PDDEXK_AddAB-type"/>
</dbReference>
<dbReference type="InterPro" id="IPR014017">
    <property type="entry name" value="DNA_helicase_UvrD-like_C"/>
</dbReference>
<evidence type="ECO:0000256" key="11">
    <source>
        <dbReference type="ARBA" id="ARBA00023014"/>
    </source>
</evidence>
<dbReference type="Gene3D" id="3.40.50.300">
    <property type="entry name" value="P-loop containing nucleotide triphosphate hydrolases"/>
    <property type="match status" value="3"/>
</dbReference>
<dbReference type="InterPro" id="IPR011604">
    <property type="entry name" value="PDDEXK-like_dom_sf"/>
</dbReference>
<feature type="binding site" evidence="14">
    <location>
        <position position="1117"/>
    </location>
    <ligand>
        <name>[4Fe-4S] cluster</name>
        <dbReference type="ChEBI" id="CHEBI:49883"/>
    </ligand>
</feature>
<keyword evidence="5 14" id="KW-0227">DNA damage</keyword>
<feature type="binding site" evidence="14">
    <location>
        <position position="1108"/>
    </location>
    <ligand>
        <name>[4Fe-4S] cluster</name>
        <dbReference type="ChEBI" id="CHEBI:49883"/>
    </ligand>
</feature>
<keyword evidence="13 14" id="KW-0234">DNA repair</keyword>
<dbReference type="Pfam" id="PF12705">
    <property type="entry name" value="PDDEXK_1"/>
    <property type="match status" value="1"/>
</dbReference>
<keyword evidence="3 14" id="KW-0479">Metal-binding</keyword>
<dbReference type="GO" id="GO:0000724">
    <property type="term" value="P:double-strand break repair via homologous recombination"/>
    <property type="evidence" value="ECO:0007669"/>
    <property type="project" value="UniProtKB-UniRule"/>
</dbReference>
<keyword evidence="11 14" id="KW-0411">Iron-sulfur</keyword>
<evidence type="ECO:0000256" key="10">
    <source>
        <dbReference type="ARBA" id="ARBA00023004"/>
    </source>
</evidence>
<comment type="function">
    <text evidence="14">The heterodimer acts as both an ATP-dependent DNA helicase and an ATP-dependent, dual-direction single-stranded exonuclease. Recognizes the chi site generating a DNA molecule suitable for the initiation of homologous recombination. The AddB subunit has 5' -&gt; 3' nuclease activity but not helicase activity.</text>
</comment>
<keyword evidence="1 14" id="KW-0004">4Fe-4S</keyword>
<keyword evidence="15" id="KW-0175">Coiled coil</keyword>
<evidence type="ECO:0000256" key="9">
    <source>
        <dbReference type="ARBA" id="ARBA00022840"/>
    </source>
</evidence>
<protein>
    <recommendedName>
        <fullName evidence="14">ATP-dependent helicase/deoxyribonuclease subunit B</fullName>
        <ecNumber evidence="14">3.1.-.-</ecNumber>
    </recommendedName>
    <alternativeName>
        <fullName evidence="14">ATP-dependent helicase/nuclease subunit AddB</fullName>
    </alternativeName>
</protein>
<keyword evidence="9 14" id="KW-0067">ATP-binding</keyword>
<evidence type="ECO:0000256" key="4">
    <source>
        <dbReference type="ARBA" id="ARBA00022741"/>
    </source>
</evidence>
<evidence type="ECO:0000259" key="16">
    <source>
        <dbReference type="PROSITE" id="PS51217"/>
    </source>
</evidence>
<organism evidence="17 18">
    <name type="scientific">Clostridium fallax</name>
    <dbReference type="NCBI Taxonomy" id="1533"/>
    <lineage>
        <taxon>Bacteria</taxon>
        <taxon>Bacillati</taxon>
        <taxon>Bacillota</taxon>
        <taxon>Clostridia</taxon>
        <taxon>Eubacteriales</taxon>
        <taxon>Clostridiaceae</taxon>
        <taxon>Clostridium</taxon>
    </lineage>
</organism>
<feature type="binding site" evidence="14">
    <location>
        <position position="1111"/>
    </location>
    <ligand>
        <name>[4Fe-4S] cluster</name>
        <dbReference type="ChEBI" id="CHEBI:49883"/>
    </ligand>
</feature>
<feature type="coiled-coil region" evidence="15">
    <location>
        <begin position="141"/>
        <end position="168"/>
    </location>
</feature>
<dbReference type="GO" id="GO:0004386">
    <property type="term" value="F:helicase activity"/>
    <property type="evidence" value="ECO:0007669"/>
    <property type="project" value="UniProtKB-KW"/>
</dbReference>
<keyword evidence="8 14" id="KW-0269">Exonuclease</keyword>
<dbReference type="Proteomes" id="UP000184035">
    <property type="component" value="Unassembled WGS sequence"/>
</dbReference>